<dbReference type="InterPro" id="IPR016639">
    <property type="entry name" value="GST_Omega/GSH"/>
</dbReference>
<accession>A0A978W121</accession>
<evidence type="ECO:0000313" key="2">
    <source>
        <dbReference type="Proteomes" id="UP000813462"/>
    </source>
</evidence>
<dbReference type="PANTHER" id="PTHR32419:SF6">
    <property type="entry name" value="GLUTATHIONE S-TRANSFERASE OMEGA-LIKE 1-RELATED"/>
    <property type="match status" value="1"/>
</dbReference>
<dbReference type="Proteomes" id="UP000813462">
    <property type="component" value="Unassembled WGS sequence"/>
</dbReference>
<reference evidence="1" key="1">
    <citation type="journal article" date="2021" name="Front. Plant Sci.">
        <title>Chromosome-Scale Genome Assembly for Chinese Sour Jujube and Insights Into Its Genome Evolution and Domestication Signature.</title>
        <authorList>
            <person name="Shen L.-Y."/>
            <person name="Luo H."/>
            <person name="Wang X.-L."/>
            <person name="Wang X.-M."/>
            <person name="Qiu X.-J."/>
            <person name="Liu H."/>
            <person name="Zhou S.-S."/>
            <person name="Jia K.-H."/>
            <person name="Nie S."/>
            <person name="Bao Y.-T."/>
            <person name="Zhang R.-G."/>
            <person name="Yun Q.-Z."/>
            <person name="Chai Y.-H."/>
            <person name="Lu J.-Y."/>
            <person name="Li Y."/>
            <person name="Zhao S.-W."/>
            <person name="Mao J.-F."/>
            <person name="Jia S.-G."/>
            <person name="Mao Y.-M."/>
        </authorList>
    </citation>
    <scope>NUCLEOTIDE SEQUENCE</scope>
    <source>
        <strain evidence="1">AT0</strain>
        <tissue evidence="1">Leaf</tissue>
    </source>
</reference>
<name>A0A978W121_ZIZJJ</name>
<protein>
    <submittedName>
        <fullName evidence="1">Uncharacterized protein</fullName>
    </submittedName>
</protein>
<dbReference type="Gene3D" id="3.40.30.10">
    <property type="entry name" value="Glutaredoxin"/>
    <property type="match status" value="2"/>
</dbReference>
<dbReference type="GO" id="GO:0004364">
    <property type="term" value="F:glutathione transferase activity"/>
    <property type="evidence" value="ECO:0007669"/>
    <property type="project" value="InterPro"/>
</dbReference>
<dbReference type="GO" id="GO:0005737">
    <property type="term" value="C:cytoplasm"/>
    <property type="evidence" value="ECO:0007669"/>
    <property type="project" value="TreeGrafter"/>
</dbReference>
<gene>
    <name evidence="1" type="ORF">FEM48_Zijuj01G0116500</name>
</gene>
<evidence type="ECO:0000313" key="1">
    <source>
        <dbReference type="EMBL" id="KAH7545655.1"/>
    </source>
</evidence>
<proteinExistence type="predicted"/>
<organism evidence="1 2">
    <name type="scientific">Ziziphus jujuba var. spinosa</name>
    <dbReference type="NCBI Taxonomy" id="714518"/>
    <lineage>
        <taxon>Eukaryota</taxon>
        <taxon>Viridiplantae</taxon>
        <taxon>Streptophyta</taxon>
        <taxon>Embryophyta</taxon>
        <taxon>Tracheophyta</taxon>
        <taxon>Spermatophyta</taxon>
        <taxon>Magnoliopsida</taxon>
        <taxon>eudicotyledons</taxon>
        <taxon>Gunneridae</taxon>
        <taxon>Pentapetalae</taxon>
        <taxon>rosids</taxon>
        <taxon>fabids</taxon>
        <taxon>Rosales</taxon>
        <taxon>Rhamnaceae</taxon>
        <taxon>Paliureae</taxon>
        <taxon>Ziziphus</taxon>
    </lineage>
</organism>
<dbReference type="AlphaFoldDB" id="A0A978W121"/>
<sequence>MARSAAMDEVSDAGAFTRTASTFHNPISRDPNSQFLAESGRYHLQSNPYGKEPRRVMNTRDGFFLLQIRQPGAEPDPLNGAKRLRELYVLARTNDTGKYTVPGVYKCGFAGKQEPCDKRNKVVFEGSRCLLEEEVRALISRYEEHKESMAVCSGSQANPTPTCEADLTWRNHLTGVIKINCDASVKNGVASS</sequence>
<dbReference type="PANTHER" id="PTHR32419">
    <property type="entry name" value="GLUTATHIONYL-HYDROQUINONE REDUCTASE"/>
    <property type="match status" value="1"/>
</dbReference>
<dbReference type="EMBL" id="JAEACU010000001">
    <property type="protein sequence ID" value="KAH7545655.1"/>
    <property type="molecule type" value="Genomic_DNA"/>
</dbReference>
<comment type="caution">
    <text evidence="1">The sequence shown here is derived from an EMBL/GenBank/DDBJ whole genome shotgun (WGS) entry which is preliminary data.</text>
</comment>